<dbReference type="KEGG" id="crq:GCK72_016059"/>
<dbReference type="GeneID" id="9822949"/>
<dbReference type="Proteomes" id="UP000483820">
    <property type="component" value="Chromosome IV"/>
</dbReference>
<feature type="region of interest" description="Disordered" evidence="1">
    <location>
        <begin position="1"/>
        <end position="51"/>
    </location>
</feature>
<reference evidence="2 3" key="1">
    <citation type="submission" date="2019-12" db="EMBL/GenBank/DDBJ databases">
        <title>Chromosome-level assembly of the Caenorhabditis remanei genome.</title>
        <authorList>
            <person name="Teterina A.A."/>
            <person name="Willis J.H."/>
            <person name="Phillips P.C."/>
        </authorList>
    </citation>
    <scope>NUCLEOTIDE SEQUENCE [LARGE SCALE GENOMIC DNA]</scope>
    <source>
        <strain evidence="2 3">PX506</strain>
        <tissue evidence="2">Whole organism</tissue>
    </source>
</reference>
<dbReference type="RefSeq" id="XP_003093611.2">
    <property type="nucleotide sequence ID" value="XM_003093563.2"/>
</dbReference>
<name>A0A6A5GZ66_CAERE</name>
<organism evidence="2 3">
    <name type="scientific">Caenorhabditis remanei</name>
    <name type="common">Caenorhabditis vulgaris</name>
    <dbReference type="NCBI Taxonomy" id="31234"/>
    <lineage>
        <taxon>Eukaryota</taxon>
        <taxon>Metazoa</taxon>
        <taxon>Ecdysozoa</taxon>
        <taxon>Nematoda</taxon>
        <taxon>Chromadorea</taxon>
        <taxon>Rhabditida</taxon>
        <taxon>Rhabditina</taxon>
        <taxon>Rhabditomorpha</taxon>
        <taxon>Rhabditoidea</taxon>
        <taxon>Rhabditidae</taxon>
        <taxon>Peloderinae</taxon>
        <taxon>Caenorhabditis</taxon>
    </lineage>
</organism>
<sequence length="159" mass="17711">MMKEAQKQQEQVKTVDSSQEVGGVVDGSTEDSASSEVHTTLSPPGTIHVGPDTIVKNGREHIHDPEHGNDDVIIDHKMQKVQMFGGEDVEIGGNSEMPKSDHVHHHKQPYNPDAVMEKQEFKKGWAPTEILWSPSIMANGYNGGVRRPDYRHFVAAQRH</sequence>
<comment type="caution">
    <text evidence="2">The sequence shown here is derived from an EMBL/GenBank/DDBJ whole genome shotgun (WGS) entry which is preliminary data.</text>
</comment>
<evidence type="ECO:0000313" key="2">
    <source>
        <dbReference type="EMBL" id="KAF1759592.1"/>
    </source>
</evidence>
<feature type="compositionally biased region" description="Polar residues" evidence="1">
    <location>
        <begin position="8"/>
        <end position="20"/>
    </location>
</feature>
<feature type="compositionally biased region" description="Polar residues" evidence="1">
    <location>
        <begin position="30"/>
        <end position="43"/>
    </location>
</feature>
<dbReference type="CTD" id="9822949"/>
<accession>A0A6A5GZ66</accession>
<protein>
    <submittedName>
        <fullName evidence="2">Uncharacterized protein</fullName>
    </submittedName>
</protein>
<dbReference type="EMBL" id="WUAV01000004">
    <property type="protein sequence ID" value="KAF1759592.1"/>
    <property type="molecule type" value="Genomic_DNA"/>
</dbReference>
<gene>
    <name evidence="2" type="ORF">GCK72_016059</name>
</gene>
<evidence type="ECO:0000256" key="1">
    <source>
        <dbReference type="SAM" id="MobiDB-lite"/>
    </source>
</evidence>
<dbReference type="AlphaFoldDB" id="A0A6A5GZ66"/>
<evidence type="ECO:0000313" key="3">
    <source>
        <dbReference type="Proteomes" id="UP000483820"/>
    </source>
</evidence>
<proteinExistence type="predicted"/>